<dbReference type="EMBL" id="CAXAMM010042573">
    <property type="protein sequence ID" value="CAK9105553.1"/>
    <property type="molecule type" value="Genomic_DNA"/>
</dbReference>
<dbReference type="SUPFAM" id="SSF50494">
    <property type="entry name" value="Trypsin-like serine proteases"/>
    <property type="match status" value="1"/>
</dbReference>
<evidence type="ECO:0000256" key="3">
    <source>
        <dbReference type="ARBA" id="ARBA00022801"/>
    </source>
</evidence>
<evidence type="ECO:0000259" key="4">
    <source>
        <dbReference type="PROSITE" id="PS50106"/>
    </source>
</evidence>
<evidence type="ECO:0000256" key="1">
    <source>
        <dbReference type="ARBA" id="ARBA00010541"/>
    </source>
</evidence>
<gene>
    <name evidence="5" type="ORF">SCF082_LOCUS49191</name>
</gene>
<dbReference type="SUPFAM" id="SSF50156">
    <property type="entry name" value="PDZ domain-like"/>
    <property type="match status" value="1"/>
</dbReference>
<organism evidence="5 6">
    <name type="scientific">Durusdinium trenchii</name>
    <dbReference type="NCBI Taxonomy" id="1381693"/>
    <lineage>
        <taxon>Eukaryota</taxon>
        <taxon>Sar</taxon>
        <taxon>Alveolata</taxon>
        <taxon>Dinophyceae</taxon>
        <taxon>Suessiales</taxon>
        <taxon>Symbiodiniaceae</taxon>
        <taxon>Durusdinium</taxon>
    </lineage>
</organism>
<feature type="domain" description="PDZ" evidence="4">
    <location>
        <begin position="322"/>
        <end position="402"/>
    </location>
</feature>
<comment type="caution">
    <text evidence="5">The sequence shown here is derived from an EMBL/GenBank/DDBJ whole genome shotgun (WGS) entry which is preliminary data.</text>
</comment>
<evidence type="ECO:0000256" key="2">
    <source>
        <dbReference type="ARBA" id="ARBA00022670"/>
    </source>
</evidence>
<dbReference type="InterPro" id="IPR043504">
    <property type="entry name" value="Peptidase_S1_PA_chymotrypsin"/>
</dbReference>
<dbReference type="PANTHER" id="PTHR22939:SF129">
    <property type="entry name" value="SERINE PROTEASE HTRA2, MITOCHONDRIAL"/>
    <property type="match status" value="1"/>
</dbReference>
<keyword evidence="3" id="KW-0378">Hydrolase</keyword>
<sequence>MAYGGHAAWHAGPWPGTVSRGEYLDRLYSQRSEQLAPARTQQRSLRAAGAGILESHGPVAMMPLSGAQVAHGIAIDQQKPSKVGQHSRQVKDNFVNRVVEKCGPAVVRIQTEQKVELPAIANADLFSFFFGLRPDAERKIKGQGSGFCVDAEKGVILTNAHVVQSADRITAHFAGRPGSGAHGSRGVGVECELLETDEVIDLAVLQVKDKSKLPLPAMSLGSSETVKTGDWTIVLGNPLGLQNTCTLGIVSSLDRSTGETGFDWMRHPLIQTDAAVNQGNSGGPMLNELGEVIGIISMRALFGEGIGFAIPVESIKGALPTLLARKKVPRSYIGVKMKFTDDSPAVIETVLEKSPAKEAKLQEEDQILEVNGHKVRHFDQIQKAVRNLPVGGQLKLKLKRGQESLTATVTTADLRKLREKGQESPKRARVVILP</sequence>
<dbReference type="Pfam" id="PF13180">
    <property type="entry name" value="PDZ_2"/>
    <property type="match status" value="1"/>
</dbReference>
<dbReference type="GO" id="GO:0006508">
    <property type="term" value="P:proteolysis"/>
    <property type="evidence" value="ECO:0007669"/>
    <property type="project" value="UniProtKB-KW"/>
</dbReference>
<dbReference type="Pfam" id="PF13365">
    <property type="entry name" value="Trypsin_2"/>
    <property type="match status" value="1"/>
</dbReference>
<dbReference type="Proteomes" id="UP001642464">
    <property type="component" value="Unassembled WGS sequence"/>
</dbReference>
<protein>
    <submittedName>
        <fullName evidence="5">Serine protease HhoA</fullName>
    </submittedName>
</protein>
<name>A0ABP0RZL9_9DINO</name>
<proteinExistence type="inferred from homology"/>
<dbReference type="InterPro" id="IPR001478">
    <property type="entry name" value="PDZ"/>
</dbReference>
<accession>A0ABP0RZL9</accession>
<dbReference type="PROSITE" id="PS50106">
    <property type="entry name" value="PDZ"/>
    <property type="match status" value="1"/>
</dbReference>
<keyword evidence="2 5" id="KW-0645">Protease</keyword>
<dbReference type="InterPro" id="IPR001940">
    <property type="entry name" value="Peptidase_S1C"/>
</dbReference>
<evidence type="ECO:0000313" key="6">
    <source>
        <dbReference type="Proteomes" id="UP001642464"/>
    </source>
</evidence>
<dbReference type="InterPro" id="IPR036034">
    <property type="entry name" value="PDZ_sf"/>
</dbReference>
<dbReference type="SMART" id="SM00228">
    <property type="entry name" value="PDZ"/>
    <property type="match status" value="1"/>
</dbReference>
<evidence type="ECO:0000313" key="5">
    <source>
        <dbReference type="EMBL" id="CAK9105553.1"/>
    </source>
</evidence>
<dbReference type="Gene3D" id="2.30.42.10">
    <property type="match status" value="1"/>
</dbReference>
<reference evidence="5 6" key="1">
    <citation type="submission" date="2024-02" db="EMBL/GenBank/DDBJ databases">
        <authorList>
            <person name="Chen Y."/>
            <person name="Shah S."/>
            <person name="Dougan E. K."/>
            <person name="Thang M."/>
            <person name="Chan C."/>
        </authorList>
    </citation>
    <scope>NUCLEOTIDE SEQUENCE [LARGE SCALE GENOMIC DNA]</scope>
</reference>
<comment type="similarity">
    <text evidence="1">Belongs to the peptidase S1C family.</text>
</comment>
<dbReference type="PRINTS" id="PR00834">
    <property type="entry name" value="PROTEASES2C"/>
</dbReference>
<dbReference type="PANTHER" id="PTHR22939">
    <property type="entry name" value="SERINE PROTEASE FAMILY S1C HTRA-RELATED"/>
    <property type="match status" value="1"/>
</dbReference>
<keyword evidence="6" id="KW-1185">Reference proteome</keyword>
<dbReference type="Gene3D" id="2.40.10.10">
    <property type="entry name" value="Trypsin-like serine proteases"/>
    <property type="match status" value="2"/>
</dbReference>
<dbReference type="InterPro" id="IPR009003">
    <property type="entry name" value="Peptidase_S1_PA"/>
</dbReference>
<dbReference type="GO" id="GO:0008233">
    <property type="term" value="F:peptidase activity"/>
    <property type="evidence" value="ECO:0007669"/>
    <property type="project" value="UniProtKB-KW"/>
</dbReference>